<organism evidence="7 8">
    <name type="scientific">Sphingomonas zeae</name>
    <dbReference type="NCBI Taxonomy" id="1646122"/>
    <lineage>
        <taxon>Bacteria</taxon>
        <taxon>Pseudomonadati</taxon>
        <taxon>Pseudomonadota</taxon>
        <taxon>Alphaproteobacteria</taxon>
        <taxon>Sphingomonadales</taxon>
        <taxon>Sphingomonadaceae</taxon>
        <taxon>Sphingomonas</taxon>
    </lineage>
</organism>
<evidence type="ECO:0000313" key="7">
    <source>
        <dbReference type="EMBL" id="NUU45637.1"/>
    </source>
</evidence>
<keyword evidence="1" id="KW-0547">Nucleotide-binding</keyword>
<dbReference type="InterPro" id="IPR019993">
    <property type="entry name" value="RecB_nuclease_TM0106_put"/>
</dbReference>
<dbReference type="GO" id="GO:0016787">
    <property type="term" value="F:hydrolase activity"/>
    <property type="evidence" value="ECO:0007669"/>
    <property type="project" value="UniProtKB-KW"/>
</dbReference>
<keyword evidence="8" id="KW-1185">Reference proteome</keyword>
<evidence type="ECO:0000259" key="6">
    <source>
        <dbReference type="Pfam" id="PF13482"/>
    </source>
</evidence>
<dbReference type="AlphaFoldDB" id="A0A7Y6EG17"/>
<dbReference type="RefSeq" id="WP_175310434.1">
    <property type="nucleotide sequence ID" value="NZ_CBCRYR010000027.1"/>
</dbReference>
<dbReference type="Gene3D" id="3.40.50.300">
    <property type="entry name" value="P-loop containing nucleotide triphosphate hydrolases"/>
    <property type="match status" value="2"/>
</dbReference>
<comment type="caution">
    <text evidence="7">The sequence shown here is derived from an EMBL/GenBank/DDBJ whole genome shotgun (WGS) entry which is preliminary data.</text>
</comment>
<dbReference type="SUPFAM" id="SSF52540">
    <property type="entry name" value="P-loop containing nucleoside triphosphate hydrolases"/>
    <property type="match status" value="1"/>
</dbReference>
<protein>
    <submittedName>
        <fullName evidence="7">TM0106 family RecB-like putative nuclease</fullName>
    </submittedName>
</protein>
<feature type="domain" description="DNA2/NAM7 helicase-like C-terminal" evidence="5">
    <location>
        <begin position="908"/>
        <end position="1088"/>
    </location>
</feature>
<dbReference type="Pfam" id="PF13604">
    <property type="entry name" value="AAA_30"/>
    <property type="match status" value="1"/>
</dbReference>
<feature type="domain" description="YprB ribonuclease H-like" evidence="6">
    <location>
        <begin position="317"/>
        <end position="495"/>
    </location>
</feature>
<dbReference type="CDD" id="cd17934">
    <property type="entry name" value="DEXXQc_Upf1-like"/>
    <property type="match status" value="1"/>
</dbReference>
<keyword evidence="2" id="KW-0378">Hydrolase</keyword>
<dbReference type="InterPro" id="IPR038720">
    <property type="entry name" value="YprB_RNase_H-like_dom"/>
</dbReference>
<keyword evidence="3" id="KW-0347">Helicase</keyword>
<evidence type="ECO:0000256" key="3">
    <source>
        <dbReference type="ARBA" id="ARBA00022806"/>
    </source>
</evidence>
<dbReference type="Pfam" id="PF13087">
    <property type="entry name" value="AAA_12"/>
    <property type="match status" value="1"/>
</dbReference>
<dbReference type="Pfam" id="PF13482">
    <property type="entry name" value="RNase_H_2"/>
    <property type="match status" value="1"/>
</dbReference>
<gene>
    <name evidence="7" type="ORF">HP438_01390</name>
</gene>
<dbReference type="PANTHER" id="PTHR43788:SF8">
    <property type="entry name" value="DNA-BINDING PROTEIN SMUBP-2"/>
    <property type="match status" value="1"/>
</dbReference>
<dbReference type="EMBL" id="JABMCH010000041">
    <property type="protein sequence ID" value="NUU45637.1"/>
    <property type="molecule type" value="Genomic_DNA"/>
</dbReference>
<keyword evidence="4" id="KW-0067">ATP-binding</keyword>
<accession>A0A7Y6EG17</accession>
<dbReference type="InterPro" id="IPR027417">
    <property type="entry name" value="P-loop_NTPase"/>
</dbReference>
<evidence type="ECO:0000256" key="1">
    <source>
        <dbReference type="ARBA" id="ARBA00022741"/>
    </source>
</evidence>
<sequence length="1134" mass="124967">MRNYGGRTIFSASDLVNFMGCGHATVLDVRNLVSPTTFAADDENAVLLQEKGIQHERAYLRRLQDEGRSVVEIASTGTLDERAEATRRAMQEGHDVVYQGAFLVGRWHGYSDFLLRRDDVHSSLGAYAYDVADTKLARSAKAKHVLQLCVYAEMLAEVQGVIPPQMHVVLGSGEITSLRTSSVLHYFGFARRRFEAYVDAPPATSAGDPCGHCTFCRWSDSCDAEWEAADHLSIVAGMGRGQIAALRGAGIDDIGTLGLLPAGTRIDGMQPDTVVRLSNQARLQAHQRRTGERKVETLPVQPGRGFARLPRPDHGDMFFDMEGDPLFDGGLEYLFGLVAFDDDGEDRFHEFWGHDRESEKLAFEQTVDFMIDRLARFPAAHIYHYAAYEQTALKKLAMYHGTREAEVDDLLRGEKFVDLYRVVAESIRTSEPRYSIKNMEAFYLPGGRQGEVKNAGDSIIIYERWRRLGDEQLLREIADYNEIDCRSTRMCRDWLLSLRPAGMSWFEGREVAAPDPAKAAARSEADERTRRLAETLIEAEDAPWRRLLVDLLEFHRREAKPSWWAMFARQDMDREALLNDAESLAELMPHPTIAPRKEKRSTVYTFTFPAQDFKLKVGDSPLRSGTLEPAGDIVSLDEEARVIELKLGPSRSPLEPGAALIPTGPIGDAVLRAAIHRYAEHIAAGGDRYRAITSVLRRDRPILAGRTPGQAIVADGTDATAGAIDALLALDDSYLLIQGPPGAGKTYTSSQAIVALLAAGKRIGIASNSHKAINNLLADVEAVASAQGLACRGMKKSSREDQALGTRGWIEDVIGGSGSGVQPYHQLVAGTAWLFAREEMDEAFDYLFIDEAGQVSLANIVAMGVAARNVVLVGDQMQLSQPIKGTHPGSSGMSALDYLLEGHATVPAEQGVFLPVTRRMHPDLCGFISDAVYEGRLETEATTASQRLEVDCTRDPDALAPAGLRFVDVEHAGCSQRSQAEADRLALTYRSVLGGRWTDRHGQERVIGTDDILVVSPYNMQVELLKRVLPDGARVGTVDKFQGQEAPVVLISMATSSGDDLPRNIEFLYSRNRLNVAISRAKCLAVIYASPRLLEISCSTIEQMELVDGLCWAKQFADEQREQFAATLDKRRAA</sequence>
<name>A0A7Y6EG17_9SPHN</name>
<dbReference type="InterPro" id="IPR050534">
    <property type="entry name" value="Coronavir_polyprotein_1ab"/>
</dbReference>
<reference evidence="7 8" key="1">
    <citation type="submission" date="2020-05" db="EMBL/GenBank/DDBJ databases">
        <title>Genome Sequencing of Type Strains.</title>
        <authorList>
            <person name="Lemaire J.F."/>
            <person name="Inderbitzin P."/>
            <person name="Gregorio O.A."/>
            <person name="Collins S.B."/>
            <person name="Wespe N."/>
            <person name="Knight-Connoni V."/>
        </authorList>
    </citation>
    <scope>NUCLEOTIDE SEQUENCE [LARGE SCALE GENOMIC DNA]</scope>
    <source>
        <strain evidence="7 8">DSM 100049</strain>
    </source>
</reference>
<evidence type="ECO:0000313" key="8">
    <source>
        <dbReference type="Proteomes" id="UP000536441"/>
    </source>
</evidence>
<proteinExistence type="predicted"/>
<dbReference type="Proteomes" id="UP000536441">
    <property type="component" value="Unassembled WGS sequence"/>
</dbReference>
<dbReference type="InterPro" id="IPR041679">
    <property type="entry name" value="DNA2/NAM7-like_C"/>
</dbReference>
<dbReference type="InterPro" id="IPR047187">
    <property type="entry name" value="SF1_C_Upf1"/>
</dbReference>
<evidence type="ECO:0000256" key="4">
    <source>
        <dbReference type="ARBA" id="ARBA00022840"/>
    </source>
</evidence>
<dbReference type="NCBIfam" id="TIGR03491">
    <property type="entry name" value="TM0106 family RecB-like putative nuclease"/>
    <property type="match status" value="1"/>
</dbReference>
<evidence type="ECO:0000259" key="5">
    <source>
        <dbReference type="Pfam" id="PF13087"/>
    </source>
</evidence>
<dbReference type="GO" id="GO:0005524">
    <property type="term" value="F:ATP binding"/>
    <property type="evidence" value="ECO:0007669"/>
    <property type="project" value="UniProtKB-KW"/>
</dbReference>
<dbReference type="CDD" id="cd18808">
    <property type="entry name" value="SF1_C_Upf1"/>
    <property type="match status" value="1"/>
</dbReference>
<evidence type="ECO:0000256" key="2">
    <source>
        <dbReference type="ARBA" id="ARBA00022801"/>
    </source>
</evidence>
<dbReference type="GO" id="GO:0043139">
    <property type="term" value="F:5'-3' DNA helicase activity"/>
    <property type="evidence" value="ECO:0007669"/>
    <property type="project" value="TreeGrafter"/>
</dbReference>
<dbReference type="PANTHER" id="PTHR43788">
    <property type="entry name" value="DNA2/NAM7 HELICASE FAMILY MEMBER"/>
    <property type="match status" value="1"/>
</dbReference>